<keyword evidence="2" id="KW-0444">Lipid biosynthesis</keyword>
<keyword evidence="13" id="KW-1185">Reference proteome</keyword>
<feature type="domain" description="Glycerol-3-phosphate dehydrogenase NAD-dependent C-terminal" evidence="11">
    <location>
        <begin position="185"/>
        <end position="322"/>
    </location>
</feature>
<dbReference type="PRINTS" id="PR00077">
    <property type="entry name" value="GPDHDRGNASE"/>
</dbReference>
<dbReference type="Pfam" id="PF01210">
    <property type="entry name" value="NAD_Gly3P_dh_N"/>
    <property type="match status" value="1"/>
</dbReference>
<evidence type="ECO:0000256" key="8">
    <source>
        <dbReference type="RuleBase" id="RU000437"/>
    </source>
</evidence>
<keyword evidence="5" id="KW-0443">Lipid metabolism</keyword>
<evidence type="ECO:0000256" key="3">
    <source>
        <dbReference type="ARBA" id="ARBA00023002"/>
    </source>
</evidence>
<name>A0ABP9U4Y6_9BACT</name>
<comment type="caution">
    <text evidence="12">The sequence shown here is derived from an EMBL/GenBank/DDBJ whole genome shotgun (WGS) entry which is preliminary data.</text>
</comment>
<dbReference type="InterPro" id="IPR011128">
    <property type="entry name" value="G3P_DH_NAD-dep_N"/>
</dbReference>
<evidence type="ECO:0000256" key="5">
    <source>
        <dbReference type="ARBA" id="ARBA00023098"/>
    </source>
</evidence>
<evidence type="ECO:0000259" key="11">
    <source>
        <dbReference type="Pfam" id="PF07479"/>
    </source>
</evidence>
<evidence type="ECO:0000256" key="4">
    <source>
        <dbReference type="ARBA" id="ARBA00023027"/>
    </source>
</evidence>
<dbReference type="Gene3D" id="3.40.50.720">
    <property type="entry name" value="NAD(P)-binding Rossmann-like Domain"/>
    <property type="match status" value="1"/>
</dbReference>
<dbReference type="Gene3D" id="1.10.1040.10">
    <property type="entry name" value="N-(1-d-carboxylethyl)-l-norvaline Dehydrogenase, domain 2"/>
    <property type="match status" value="1"/>
</dbReference>
<dbReference type="InterPro" id="IPR008927">
    <property type="entry name" value="6-PGluconate_DH-like_C_sf"/>
</dbReference>
<dbReference type="PANTHER" id="PTHR11728">
    <property type="entry name" value="GLYCEROL-3-PHOSPHATE DEHYDROGENASE"/>
    <property type="match status" value="1"/>
</dbReference>
<dbReference type="InterPro" id="IPR036291">
    <property type="entry name" value="NAD(P)-bd_dom_sf"/>
</dbReference>
<comment type="similarity">
    <text evidence="1 8">Belongs to the NAD-dependent glycerol-3-phosphate dehydrogenase family.</text>
</comment>
<dbReference type="SUPFAM" id="SSF48179">
    <property type="entry name" value="6-phosphogluconate dehydrogenase C-terminal domain-like"/>
    <property type="match status" value="1"/>
</dbReference>
<reference evidence="12" key="1">
    <citation type="submission" date="2024-02" db="EMBL/GenBank/DDBJ databases">
        <title>Draft genome sequence of new strains in genus Ureaplasma.</title>
        <authorList>
            <person name="Nakajima Y."/>
            <person name="Segawa T."/>
        </authorList>
    </citation>
    <scope>NUCLEOTIDE SEQUENCE [LARGE SCALE GENOMIC DNA]</scope>
    <source>
        <strain evidence="12">OM1</strain>
    </source>
</reference>
<dbReference type="InterPro" id="IPR013328">
    <property type="entry name" value="6PGD_dom2"/>
</dbReference>
<keyword evidence="7" id="KW-1208">Phospholipid metabolism</keyword>
<evidence type="ECO:0000256" key="6">
    <source>
        <dbReference type="ARBA" id="ARBA00023209"/>
    </source>
</evidence>
<evidence type="ECO:0000256" key="9">
    <source>
        <dbReference type="RuleBase" id="RU000439"/>
    </source>
</evidence>
<dbReference type="RefSeq" id="WP_353289589.1">
    <property type="nucleotide sequence ID" value="NZ_BAABQM010000001.1"/>
</dbReference>
<evidence type="ECO:0000313" key="13">
    <source>
        <dbReference type="Proteomes" id="UP001449582"/>
    </source>
</evidence>
<dbReference type="SUPFAM" id="SSF51735">
    <property type="entry name" value="NAD(P)-binding Rossmann-fold domains"/>
    <property type="match status" value="1"/>
</dbReference>
<dbReference type="PANTHER" id="PTHR11728:SF1">
    <property type="entry name" value="GLYCEROL-3-PHOSPHATE DEHYDROGENASE [NAD(+)] 2, CHLOROPLASTIC"/>
    <property type="match status" value="1"/>
</dbReference>
<keyword evidence="6" id="KW-0594">Phospholipid biosynthesis</keyword>
<protein>
    <recommendedName>
        <fullName evidence="9">Glycerol-3-phosphate dehydrogenase</fullName>
        <ecNumber evidence="9">1.1.1.94</ecNumber>
    </recommendedName>
</protein>
<evidence type="ECO:0000313" key="12">
    <source>
        <dbReference type="EMBL" id="GAA5414423.1"/>
    </source>
</evidence>
<evidence type="ECO:0000259" key="10">
    <source>
        <dbReference type="Pfam" id="PF01210"/>
    </source>
</evidence>
<proteinExistence type="inferred from homology"/>
<evidence type="ECO:0000256" key="7">
    <source>
        <dbReference type="ARBA" id="ARBA00023264"/>
    </source>
</evidence>
<dbReference type="EC" id="1.1.1.94" evidence="9"/>
<comment type="catalytic activity">
    <reaction evidence="9">
        <text>sn-glycerol 3-phosphate + NADP(+) = dihydroxyacetone phosphate + NADPH + H(+)</text>
        <dbReference type="Rhea" id="RHEA:11096"/>
        <dbReference type="ChEBI" id="CHEBI:15378"/>
        <dbReference type="ChEBI" id="CHEBI:57597"/>
        <dbReference type="ChEBI" id="CHEBI:57642"/>
        <dbReference type="ChEBI" id="CHEBI:57783"/>
        <dbReference type="ChEBI" id="CHEBI:58349"/>
        <dbReference type="EC" id="1.1.1.94"/>
    </reaction>
</comment>
<accession>A0ABP9U4Y6</accession>
<dbReference type="Proteomes" id="UP001449582">
    <property type="component" value="Unassembled WGS sequence"/>
</dbReference>
<organism evidence="12 13">
    <name type="scientific">Ureaplasma ceti</name>
    <dbReference type="NCBI Taxonomy" id="3119530"/>
    <lineage>
        <taxon>Bacteria</taxon>
        <taxon>Bacillati</taxon>
        <taxon>Mycoplasmatota</taxon>
        <taxon>Mycoplasmoidales</taxon>
        <taxon>Mycoplasmoidaceae</taxon>
        <taxon>Ureaplasma</taxon>
    </lineage>
</organism>
<dbReference type="InterPro" id="IPR006109">
    <property type="entry name" value="G3P_DH_NAD-dep_C"/>
</dbReference>
<gene>
    <name evidence="12" type="ORF">UREOM_1340</name>
</gene>
<feature type="domain" description="Glycerol-3-phosphate dehydrogenase NAD-dependent N-terminal" evidence="10">
    <location>
        <begin position="6"/>
        <end position="160"/>
    </location>
</feature>
<evidence type="ECO:0000256" key="1">
    <source>
        <dbReference type="ARBA" id="ARBA00011009"/>
    </source>
</evidence>
<dbReference type="Pfam" id="PF07479">
    <property type="entry name" value="NAD_Gly3P_dh_C"/>
    <property type="match status" value="1"/>
</dbReference>
<keyword evidence="4 8" id="KW-0520">NAD</keyword>
<dbReference type="InterPro" id="IPR006168">
    <property type="entry name" value="G3P_DH_NAD-dep"/>
</dbReference>
<keyword evidence="3 8" id="KW-0560">Oxidoreductase</keyword>
<sequence length="330" mass="36967">MITKSKILILGTGAFGTALSQPLIDNGHEVYFFSKNQAVLEELTKGQHHLFPNTHLSTPTGTFSSLQEAFATVKFNFILLAVPSKALPVVYEELKPFLNKEIAIINTSKGLANNAEGVWSNLFKKDNLNEHYALIVGPSFADEIVTRQKTIVNVVSDDPEFNLSVCNIFNNNYFKMIPFGDEFVASLASSFKNSLALALGLLSTFTESLNTRSAYLTIGVSEIQKIINVLEPHFKRSILHFFGIGDIFLTCNSEMSRNYSFGKLIGKVGFAEANKQQSGTTIEGVRTLTFIHRYAEEYQLQLPLFDILYQICYENKSHTSFVEDVWQAFK</sequence>
<evidence type="ECO:0000256" key="2">
    <source>
        <dbReference type="ARBA" id="ARBA00022516"/>
    </source>
</evidence>
<dbReference type="EMBL" id="BAABQM010000001">
    <property type="protein sequence ID" value="GAA5414423.1"/>
    <property type="molecule type" value="Genomic_DNA"/>
</dbReference>
<dbReference type="PIRSF" id="PIRSF000114">
    <property type="entry name" value="Glycerol-3-P_dh"/>
    <property type="match status" value="1"/>
</dbReference>